<dbReference type="AlphaFoldDB" id="A0A4R7EYL6"/>
<evidence type="ECO:0000313" key="1">
    <source>
        <dbReference type="EMBL" id="TDS56923.1"/>
    </source>
</evidence>
<reference evidence="1 2" key="1">
    <citation type="submission" date="2019-03" db="EMBL/GenBank/DDBJ databases">
        <title>Genomic Encyclopedia of Archaeal and Bacterial Type Strains, Phase II (KMG-II): from individual species to whole genera.</title>
        <authorList>
            <person name="Goeker M."/>
        </authorList>
    </citation>
    <scope>NUCLEOTIDE SEQUENCE [LARGE SCALE GENOMIC DNA]</scope>
    <source>
        <strain evidence="1 2">DSM 28213</strain>
    </source>
</reference>
<comment type="caution">
    <text evidence="1">The sequence shown here is derived from an EMBL/GenBank/DDBJ whole genome shotgun (WGS) entry which is preliminary data.</text>
</comment>
<dbReference type="GO" id="GO:0051301">
    <property type="term" value="P:cell division"/>
    <property type="evidence" value="ECO:0007669"/>
    <property type="project" value="UniProtKB-KW"/>
</dbReference>
<dbReference type="OrthoDB" id="1466667at2"/>
<protein>
    <submittedName>
        <fullName evidence="1">Cell division protein FtsQ</fullName>
    </submittedName>
</protein>
<organism evidence="1 2">
    <name type="scientific">Myroides indicus</name>
    <dbReference type="NCBI Taxonomy" id="1323422"/>
    <lineage>
        <taxon>Bacteria</taxon>
        <taxon>Pseudomonadati</taxon>
        <taxon>Bacteroidota</taxon>
        <taxon>Flavobacteriia</taxon>
        <taxon>Flavobacteriales</taxon>
        <taxon>Flavobacteriaceae</taxon>
        <taxon>Myroides</taxon>
    </lineage>
</organism>
<keyword evidence="1" id="KW-0132">Cell division</keyword>
<proteinExistence type="predicted"/>
<dbReference type="EMBL" id="SOAG01000017">
    <property type="protein sequence ID" value="TDS56923.1"/>
    <property type="molecule type" value="Genomic_DNA"/>
</dbReference>
<dbReference type="Proteomes" id="UP000295215">
    <property type="component" value="Unassembled WGS sequence"/>
</dbReference>
<sequence>MKKLLKKINWNNVRLLLIAGLALFLYAFSNHKNEKRAISQIDVLFKGKEEHFVTETDVKNLVNKNFLNTPFIGKTMLDLNKLEGNVLENELIKRAEVYLTVDGKLKVDVWQKQALGRIIQENSTFYLDEEGQKIPVSINFSERVPVIQGKVDKYNQEQLKQMLEIIREDEFLKKDITGISIDEGGSVLIKSRINNYDIVFGRLEEIDRKLKNYKAFVEYTMHDQIDVNSYKTINLKFTQQVVCTK</sequence>
<keyword evidence="1" id="KW-0131">Cell cycle</keyword>
<gene>
    <name evidence="1" type="ORF">C8P70_11713</name>
</gene>
<keyword evidence="2" id="KW-1185">Reference proteome</keyword>
<evidence type="ECO:0000313" key="2">
    <source>
        <dbReference type="Proteomes" id="UP000295215"/>
    </source>
</evidence>
<name>A0A4R7EYL6_9FLAO</name>
<dbReference type="RefSeq" id="WP_133712856.1">
    <property type="nucleotide sequence ID" value="NZ_SOAG01000017.1"/>
</dbReference>
<accession>A0A4R7EYL6</accession>